<evidence type="ECO:0000256" key="3">
    <source>
        <dbReference type="ARBA" id="ARBA00022553"/>
    </source>
</evidence>
<evidence type="ECO:0000259" key="6">
    <source>
        <dbReference type="PROSITE" id="PS50109"/>
    </source>
</evidence>
<comment type="caution">
    <text evidence="7">The sequence shown here is derived from an EMBL/GenBank/DDBJ whole genome shotgun (WGS) entry which is preliminary data.</text>
</comment>
<protein>
    <recommendedName>
        <fullName evidence="2">histidine kinase</fullName>
        <ecNumber evidence="2">2.7.13.3</ecNumber>
    </recommendedName>
</protein>
<evidence type="ECO:0000313" key="8">
    <source>
        <dbReference type="Proteomes" id="UP000294689"/>
    </source>
</evidence>
<dbReference type="Proteomes" id="UP000294689">
    <property type="component" value="Unassembled WGS sequence"/>
</dbReference>
<comment type="catalytic activity">
    <reaction evidence="1">
        <text>ATP + protein L-histidine = ADP + protein N-phospho-L-histidine.</text>
        <dbReference type="EC" id="2.7.13.3"/>
    </reaction>
</comment>
<dbReference type="InterPro" id="IPR036890">
    <property type="entry name" value="HATPase_C_sf"/>
</dbReference>
<dbReference type="PROSITE" id="PS50109">
    <property type="entry name" value="HIS_KIN"/>
    <property type="match status" value="1"/>
</dbReference>
<evidence type="ECO:0000256" key="2">
    <source>
        <dbReference type="ARBA" id="ARBA00012438"/>
    </source>
</evidence>
<feature type="domain" description="Histidine kinase" evidence="6">
    <location>
        <begin position="21"/>
        <end position="123"/>
    </location>
</feature>
<keyword evidence="3" id="KW-0597">Phosphoprotein</keyword>
<dbReference type="AlphaFoldDB" id="A0A4R7Q7V7"/>
<organism evidence="7 8">
    <name type="scientific">Gelidibacter sediminis</name>
    <dbReference type="NCBI Taxonomy" id="1608710"/>
    <lineage>
        <taxon>Bacteria</taxon>
        <taxon>Pseudomonadati</taxon>
        <taxon>Bacteroidota</taxon>
        <taxon>Flavobacteriia</taxon>
        <taxon>Flavobacteriales</taxon>
        <taxon>Flavobacteriaceae</taxon>
        <taxon>Gelidibacter</taxon>
    </lineage>
</organism>
<dbReference type="InterPro" id="IPR005467">
    <property type="entry name" value="His_kinase_dom"/>
</dbReference>
<dbReference type="RefSeq" id="WP_243835699.1">
    <property type="nucleotide sequence ID" value="NZ_SOBW01000007.1"/>
</dbReference>
<dbReference type="InterPro" id="IPR003594">
    <property type="entry name" value="HATPase_dom"/>
</dbReference>
<dbReference type="PANTHER" id="PTHR43304:SF1">
    <property type="entry name" value="PAC DOMAIN-CONTAINING PROTEIN"/>
    <property type="match status" value="1"/>
</dbReference>
<dbReference type="PANTHER" id="PTHR43304">
    <property type="entry name" value="PHYTOCHROME-LIKE PROTEIN CPH1"/>
    <property type="match status" value="1"/>
</dbReference>
<proteinExistence type="predicted"/>
<dbReference type="SUPFAM" id="SSF55874">
    <property type="entry name" value="ATPase domain of HSP90 chaperone/DNA topoisomerase II/histidine kinase"/>
    <property type="match status" value="1"/>
</dbReference>
<sequence length="123" mass="14270">MGNKRRLFKLVFRTHYIPAYLDSILLNFITNAIKYGQEDRSPIIAIHTYMKDDRPFLEVSDNGMGIDLKKHGHKLFEMYKTFHQNDDSEGIGLFITKNQIEALNGEIFVESEIQQGTTFTIKV</sequence>
<dbReference type="GO" id="GO:0004673">
    <property type="term" value="F:protein histidine kinase activity"/>
    <property type="evidence" value="ECO:0007669"/>
    <property type="project" value="UniProtKB-EC"/>
</dbReference>
<dbReference type="InterPro" id="IPR052162">
    <property type="entry name" value="Sensor_kinase/Photoreceptor"/>
</dbReference>
<keyword evidence="5 7" id="KW-0418">Kinase</keyword>
<evidence type="ECO:0000256" key="5">
    <source>
        <dbReference type="ARBA" id="ARBA00022777"/>
    </source>
</evidence>
<name>A0A4R7Q7V7_9FLAO</name>
<keyword evidence="4" id="KW-0808">Transferase</keyword>
<dbReference type="EMBL" id="SOBW01000007">
    <property type="protein sequence ID" value="TDU43727.1"/>
    <property type="molecule type" value="Genomic_DNA"/>
</dbReference>
<dbReference type="SMART" id="SM00387">
    <property type="entry name" value="HATPase_c"/>
    <property type="match status" value="1"/>
</dbReference>
<dbReference type="Gene3D" id="3.30.565.10">
    <property type="entry name" value="Histidine kinase-like ATPase, C-terminal domain"/>
    <property type="match status" value="1"/>
</dbReference>
<evidence type="ECO:0000313" key="7">
    <source>
        <dbReference type="EMBL" id="TDU43727.1"/>
    </source>
</evidence>
<evidence type="ECO:0000256" key="4">
    <source>
        <dbReference type="ARBA" id="ARBA00022679"/>
    </source>
</evidence>
<keyword evidence="8" id="KW-1185">Reference proteome</keyword>
<dbReference type="PRINTS" id="PR00344">
    <property type="entry name" value="BCTRLSENSOR"/>
</dbReference>
<dbReference type="Pfam" id="PF02518">
    <property type="entry name" value="HATPase_c"/>
    <property type="match status" value="1"/>
</dbReference>
<gene>
    <name evidence="7" type="ORF">BXY82_1145</name>
</gene>
<dbReference type="InterPro" id="IPR004358">
    <property type="entry name" value="Sig_transdc_His_kin-like_C"/>
</dbReference>
<evidence type="ECO:0000256" key="1">
    <source>
        <dbReference type="ARBA" id="ARBA00000085"/>
    </source>
</evidence>
<accession>A0A4R7Q7V7</accession>
<reference evidence="7 8" key="1">
    <citation type="submission" date="2019-03" db="EMBL/GenBank/DDBJ databases">
        <title>Genomic Encyclopedia of Archaeal and Bacterial Type Strains, Phase II (KMG-II): from individual species to whole genera.</title>
        <authorList>
            <person name="Goeker M."/>
        </authorList>
    </citation>
    <scope>NUCLEOTIDE SEQUENCE [LARGE SCALE GENOMIC DNA]</scope>
    <source>
        <strain evidence="7 8">DSM 28135</strain>
    </source>
</reference>
<dbReference type="EC" id="2.7.13.3" evidence="2"/>